<evidence type="ECO:0000256" key="1">
    <source>
        <dbReference type="SAM" id="MobiDB-lite"/>
    </source>
</evidence>
<name>A0AAN9A922_HALRR</name>
<sequence>MFSDFRIKRGVYNWPYAYASWEFPWEKKPENQRQQKKEKAVAEILNLFPSLPPGTAATTAPCMGRKLRRMRKPIISMESSDEPTKLEASQAAEEESDIEMKDLQEQERFFFTLWSTLSTTVTVTTFSTNRSITISALMLCSNAVISPTVNFC</sequence>
<keyword evidence="3" id="KW-1185">Reference proteome</keyword>
<evidence type="ECO:0000313" key="3">
    <source>
        <dbReference type="Proteomes" id="UP001381693"/>
    </source>
</evidence>
<dbReference type="AlphaFoldDB" id="A0AAN9A922"/>
<comment type="caution">
    <text evidence="2">The sequence shown here is derived from an EMBL/GenBank/DDBJ whole genome shotgun (WGS) entry which is preliminary data.</text>
</comment>
<proteinExistence type="predicted"/>
<organism evidence="2 3">
    <name type="scientific">Halocaridina rubra</name>
    <name type="common">Hawaiian red shrimp</name>
    <dbReference type="NCBI Taxonomy" id="373956"/>
    <lineage>
        <taxon>Eukaryota</taxon>
        <taxon>Metazoa</taxon>
        <taxon>Ecdysozoa</taxon>
        <taxon>Arthropoda</taxon>
        <taxon>Crustacea</taxon>
        <taxon>Multicrustacea</taxon>
        <taxon>Malacostraca</taxon>
        <taxon>Eumalacostraca</taxon>
        <taxon>Eucarida</taxon>
        <taxon>Decapoda</taxon>
        <taxon>Pleocyemata</taxon>
        <taxon>Caridea</taxon>
        <taxon>Atyoidea</taxon>
        <taxon>Atyidae</taxon>
        <taxon>Halocaridina</taxon>
    </lineage>
</organism>
<dbReference type="Proteomes" id="UP001381693">
    <property type="component" value="Unassembled WGS sequence"/>
</dbReference>
<reference evidence="2 3" key="1">
    <citation type="submission" date="2023-11" db="EMBL/GenBank/DDBJ databases">
        <title>Halocaridina rubra genome assembly.</title>
        <authorList>
            <person name="Smith C."/>
        </authorList>
    </citation>
    <scope>NUCLEOTIDE SEQUENCE [LARGE SCALE GENOMIC DNA]</scope>
    <source>
        <strain evidence="2">EP-1</strain>
        <tissue evidence="2">Whole</tissue>
    </source>
</reference>
<dbReference type="EMBL" id="JAXCGZ010000903">
    <property type="protein sequence ID" value="KAK7085476.1"/>
    <property type="molecule type" value="Genomic_DNA"/>
</dbReference>
<gene>
    <name evidence="2" type="ORF">SK128_021420</name>
</gene>
<evidence type="ECO:0000313" key="2">
    <source>
        <dbReference type="EMBL" id="KAK7085476.1"/>
    </source>
</evidence>
<accession>A0AAN9A922</accession>
<protein>
    <submittedName>
        <fullName evidence="2">Uncharacterized protein</fullName>
    </submittedName>
</protein>
<feature type="region of interest" description="Disordered" evidence="1">
    <location>
        <begin position="77"/>
        <end position="97"/>
    </location>
</feature>